<feature type="compositionally biased region" description="Basic and acidic residues" evidence="3">
    <location>
        <begin position="1"/>
        <end position="10"/>
    </location>
</feature>
<dbReference type="EMBL" id="VDEP01000209">
    <property type="protein sequence ID" value="KAA1123346.1"/>
    <property type="molecule type" value="Genomic_DNA"/>
</dbReference>
<feature type="region of interest" description="Disordered" evidence="3">
    <location>
        <begin position="342"/>
        <end position="376"/>
    </location>
</feature>
<dbReference type="OrthoDB" id="2507267at2759"/>
<dbReference type="PROSITE" id="PS50158">
    <property type="entry name" value="ZF_CCHC"/>
    <property type="match status" value="1"/>
</dbReference>
<evidence type="ECO:0000256" key="3">
    <source>
        <dbReference type="SAM" id="MobiDB-lite"/>
    </source>
</evidence>
<evidence type="ECO:0000313" key="7">
    <source>
        <dbReference type="Proteomes" id="UP000324748"/>
    </source>
</evidence>
<proteinExistence type="predicted"/>
<evidence type="ECO:0000259" key="4">
    <source>
        <dbReference type="PROSITE" id="PS50158"/>
    </source>
</evidence>
<accession>A0A5B0RC76</accession>
<reference evidence="7 8" key="1">
    <citation type="submission" date="2019-05" db="EMBL/GenBank/DDBJ databases">
        <title>Emergence of the Ug99 lineage of the wheat stem rust pathogen through somatic hybridization.</title>
        <authorList>
            <person name="Li F."/>
            <person name="Upadhyaya N.M."/>
            <person name="Sperschneider J."/>
            <person name="Matny O."/>
            <person name="Nguyen-Phuc H."/>
            <person name="Mago R."/>
            <person name="Raley C."/>
            <person name="Miller M.E."/>
            <person name="Silverstein K.A.T."/>
            <person name="Henningsen E."/>
            <person name="Hirsch C.D."/>
            <person name="Visser B."/>
            <person name="Pretorius Z.A."/>
            <person name="Steffenson B.J."/>
            <person name="Schwessinger B."/>
            <person name="Dodds P.N."/>
            <person name="Figueroa M."/>
        </authorList>
    </citation>
    <scope>NUCLEOTIDE SEQUENCE [LARGE SCALE GENOMIC DNA]</scope>
    <source>
        <strain evidence="5">21-0</strain>
        <strain evidence="6 8">Ug99</strain>
    </source>
</reference>
<dbReference type="InterPro" id="IPR036875">
    <property type="entry name" value="Znf_CCHC_sf"/>
</dbReference>
<keyword evidence="2" id="KW-0862">Zinc</keyword>
<protein>
    <recommendedName>
        <fullName evidence="4">CCHC-type domain-containing protein</fullName>
    </recommendedName>
</protein>
<dbReference type="GO" id="GO:0008270">
    <property type="term" value="F:zinc ion binding"/>
    <property type="evidence" value="ECO:0007669"/>
    <property type="project" value="UniProtKB-KW"/>
</dbReference>
<feature type="region of interest" description="Disordered" evidence="3">
    <location>
        <begin position="1"/>
        <end position="48"/>
    </location>
</feature>
<keyword evidence="2" id="KW-0479">Metal-binding</keyword>
<keyword evidence="1" id="KW-0507">mRNA processing</keyword>
<keyword evidence="7" id="KW-1185">Reference proteome</keyword>
<evidence type="ECO:0000256" key="2">
    <source>
        <dbReference type="PROSITE-ProRule" id="PRU00047"/>
    </source>
</evidence>
<feature type="region of interest" description="Disordered" evidence="3">
    <location>
        <begin position="389"/>
        <end position="409"/>
    </location>
</feature>
<dbReference type="InterPro" id="IPR001878">
    <property type="entry name" value="Znf_CCHC"/>
</dbReference>
<keyword evidence="2" id="KW-0863">Zinc-finger</keyword>
<sequence>MSNDKEEKKSLYPSLPPVGWTAGNPTGNPTPTGASATDPLAPPPPANGKKYTKEDIAGMTPEQRQWLHGHQDLIDWKTVDLIGDGDDSVGSSLLEAAGIVSDLTKSLHQMLIDPKDPKTGGTATGETAAGASSSGLTEEDFMSSYLRTDSVVLDLHKETEISKILKGWPEKDCPKFTGAVGEDANDWLVTMGVLLGDRQAHLALWHVAAGQHLSGKAFRDHKDAVLAGTRPTDWKSFRSWLVKLSPLGVTPQSIADELERLKQGPNETFQGFYEHFRDWQTKAKSINFGHDERTCFVKRLTPGLSNKVQGLMSQEQIRNTPMTMDQVLATAMQHDYLFRQSKAAASTSGGSGSGKRRSESSSGGTEKKKTGPCTCHNCKKEGHIALKCPEPKTDQQKAWEAKNAEKKKE</sequence>
<feature type="compositionally biased region" description="Low complexity" evidence="3">
    <location>
        <begin position="119"/>
        <end position="135"/>
    </location>
</feature>
<feature type="domain" description="CCHC-type" evidence="4">
    <location>
        <begin position="375"/>
        <end position="390"/>
    </location>
</feature>
<dbReference type="Gene3D" id="4.10.60.10">
    <property type="entry name" value="Zinc finger, CCHC-type"/>
    <property type="match status" value="1"/>
</dbReference>
<evidence type="ECO:0000313" key="6">
    <source>
        <dbReference type="EMBL" id="KAA1123346.1"/>
    </source>
</evidence>
<evidence type="ECO:0000313" key="5">
    <source>
        <dbReference type="EMBL" id="KAA1083681.1"/>
    </source>
</evidence>
<name>A0A5B0RC76_PUCGR</name>
<evidence type="ECO:0000256" key="1">
    <source>
        <dbReference type="ARBA" id="ARBA00022664"/>
    </source>
</evidence>
<gene>
    <name evidence="5" type="ORF">PGT21_003828</name>
    <name evidence="6" type="ORF">PGTUg99_011101</name>
</gene>
<organism evidence="6 8">
    <name type="scientific">Puccinia graminis f. sp. tritici</name>
    <dbReference type="NCBI Taxonomy" id="56615"/>
    <lineage>
        <taxon>Eukaryota</taxon>
        <taxon>Fungi</taxon>
        <taxon>Dikarya</taxon>
        <taxon>Basidiomycota</taxon>
        <taxon>Pucciniomycotina</taxon>
        <taxon>Pucciniomycetes</taxon>
        <taxon>Pucciniales</taxon>
        <taxon>Pucciniaceae</taxon>
        <taxon>Puccinia</taxon>
    </lineage>
</organism>
<evidence type="ECO:0000313" key="8">
    <source>
        <dbReference type="Proteomes" id="UP000325313"/>
    </source>
</evidence>
<dbReference type="Proteomes" id="UP000325313">
    <property type="component" value="Unassembled WGS sequence"/>
</dbReference>
<dbReference type="GO" id="GO:0003676">
    <property type="term" value="F:nucleic acid binding"/>
    <property type="evidence" value="ECO:0007669"/>
    <property type="project" value="InterPro"/>
</dbReference>
<dbReference type="EMBL" id="VSWC01000118">
    <property type="protein sequence ID" value="KAA1083681.1"/>
    <property type="molecule type" value="Genomic_DNA"/>
</dbReference>
<dbReference type="SMART" id="SM00343">
    <property type="entry name" value="ZnF_C2HC"/>
    <property type="match status" value="1"/>
</dbReference>
<dbReference type="AlphaFoldDB" id="A0A5B0RC76"/>
<dbReference type="SUPFAM" id="SSF57756">
    <property type="entry name" value="Retrovirus zinc finger-like domains"/>
    <property type="match status" value="1"/>
</dbReference>
<dbReference type="Proteomes" id="UP000324748">
    <property type="component" value="Unassembled WGS sequence"/>
</dbReference>
<feature type="compositionally biased region" description="Low complexity" evidence="3">
    <location>
        <begin position="21"/>
        <end position="37"/>
    </location>
</feature>
<comment type="caution">
    <text evidence="6">The sequence shown here is derived from an EMBL/GenBank/DDBJ whole genome shotgun (WGS) entry which is preliminary data.</text>
</comment>
<dbReference type="GO" id="GO:0006397">
    <property type="term" value="P:mRNA processing"/>
    <property type="evidence" value="ECO:0007669"/>
    <property type="project" value="UniProtKB-KW"/>
</dbReference>
<feature type="region of interest" description="Disordered" evidence="3">
    <location>
        <begin position="113"/>
        <end position="135"/>
    </location>
</feature>